<evidence type="ECO:0000313" key="2">
    <source>
        <dbReference type="EMBL" id="VWB46999.1"/>
    </source>
</evidence>
<reference evidence="2 3" key="1">
    <citation type="submission" date="2019-09" db="EMBL/GenBank/DDBJ databases">
        <authorList>
            <person name="Depoorter E."/>
        </authorList>
    </citation>
    <scope>NUCLEOTIDE SEQUENCE [LARGE SCALE GENOMIC DNA]</scope>
    <source>
        <strain evidence="2">LMG 30113</strain>
    </source>
</reference>
<feature type="chain" id="PRO_5044425794" evidence="1">
    <location>
        <begin position="27"/>
        <end position="139"/>
    </location>
</feature>
<dbReference type="RefSeq" id="WP_052000996.1">
    <property type="nucleotide sequence ID" value="NZ_CABVQD010000005.1"/>
</dbReference>
<gene>
    <name evidence="2" type="ORF">BPA30113_01998</name>
</gene>
<feature type="signal peptide" evidence="1">
    <location>
        <begin position="1"/>
        <end position="26"/>
    </location>
</feature>
<accession>A0A6J5F4K7</accession>
<evidence type="ECO:0000256" key="1">
    <source>
        <dbReference type="SAM" id="SignalP"/>
    </source>
</evidence>
<organism evidence="2 3">
    <name type="scientific">Burkholderia paludis</name>
    <dbReference type="NCBI Taxonomy" id="1506587"/>
    <lineage>
        <taxon>Bacteria</taxon>
        <taxon>Pseudomonadati</taxon>
        <taxon>Pseudomonadota</taxon>
        <taxon>Betaproteobacteria</taxon>
        <taxon>Burkholderiales</taxon>
        <taxon>Burkholderiaceae</taxon>
        <taxon>Burkholderia</taxon>
        <taxon>Burkholderia cepacia complex</taxon>
    </lineage>
</organism>
<sequence length="139" mass="15488">MFKRWFLRHWRLAILASVLTGGVAFAEDGARNEGVVQPGGGILAALTLHASFPALRNVPSRSRRATATMIDRSDSYWRQTRVQTNLLSFAQRLFPRHVNPSRQFQNGLGASALLRMDVVKGEQPALNPPTRLDTCAFRS</sequence>
<dbReference type="Proteomes" id="UP000494330">
    <property type="component" value="Unassembled WGS sequence"/>
</dbReference>
<proteinExistence type="predicted"/>
<dbReference type="EMBL" id="CABVQD010000005">
    <property type="protein sequence ID" value="VWB46999.1"/>
    <property type="molecule type" value="Genomic_DNA"/>
</dbReference>
<keyword evidence="1" id="KW-0732">Signal</keyword>
<keyword evidence="3" id="KW-1185">Reference proteome</keyword>
<dbReference type="AlphaFoldDB" id="A0A6J5F4K7"/>
<evidence type="ECO:0000313" key="3">
    <source>
        <dbReference type="Proteomes" id="UP000494330"/>
    </source>
</evidence>
<protein>
    <submittedName>
        <fullName evidence="2">Acetoacetate decarboxylase</fullName>
    </submittedName>
</protein>
<name>A0A6J5F4K7_9BURK</name>